<dbReference type="RefSeq" id="WP_289828083.1">
    <property type="nucleotide sequence ID" value="NZ_JAUEDK010000002.1"/>
</dbReference>
<feature type="transmembrane region" description="Helical" evidence="1">
    <location>
        <begin position="7"/>
        <end position="23"/>
    </location>
</feature>
<feature type="transmembrane region" description="Helical" evidence="1">
    <location>
        <begin position="60"/>
        <end position="77"/>
    </location>
</feature>
<evidence type="ECO:0000256" key="1">
    <source>
        <dbReference type="SAM" id="Phobius"/>
    </source>
</evidence>
<dbReference type="Proteomes" id="UP001168540">
    <property type="component" value="Unassembled WGS sequence"/>
</dbReference>
<accession>A0ABT7XIG5</accession>
<evidence type="ECO:0000313" key="3">
    <source>
        <dbReference type="Proteomes" id="UP001168540"/>
    </source>
</evidence>
<organism evidence="2 3">
    <name type="scientific">Crenobacter oryzisoli</name>
    <dbReference type="NCBI Taxonomy" id="3056844"/>
    <lineage>
        <taxon>Bacteria</taxon>
        <taxon>Pseudomonadati</taxon>
        <taxon>Pseudomonadota</taxon>
        <taxon>Betaproteobacteria</taxon>
        <taxon>Neisseriales</taxon>
        <taxon>Neisseriaceae</taxon>
        <taxon>Crenobacter</taxon>
    </lineage>
</organism>
<keyword evidence="1" id="KW-1133">Transmembrane helix</keyword>
<sequence>MTGLWSKLRLVLLVAVGAGYLILDYMASSSSQPPVYAVLIGAIPLTTGVVAACWNSSFRWPAMLLCLGGLVAIALNFDRLLTHAAWLYFFQYVGIMIGLGIMFGSTLGSHEGALCSRIARTAVAEPLDAHYLHYTWKVTLAWTLYFAASALVSLLLFAFAPLAWWALFASLLTPVSLGLMFGGEYLIRLRALPGQPHFSIAQTIRAYRQYTQSRDAAE</sequence>
<comment type="caution">
    <text evidence="2">The sequence shown here is derived from an EMBL/GenBank/DDBJ whole genome shotgun (WGS) entry which is preliminary data.</text>
</comment>
<keyword evidence="3" id="KW-1185">Reference proteome</keyword>
<feature type="transmembrane region" description="Helical" evidence="1">
    <location>
        <begin position="165"/>
        <end position="187"/>
    </location>
</feature>
<gene>
    <name evidence="2" type="ORF">QU481_01415</name>
</gene>
<evidence type="ECO:0000313" key="2">
    <source>
        <dbReference type="EMBL" id="MDN0073556.1"/>
    </source>
</evidence>
<protein>
    <recommendedName>
        <fullName evidence="4">Transmembrane protein</fullName>
    </recommendedName>
</protein>
<feature type="transmembrane region" description="Helical" evidence="1">
    <location>
        <begin position="140"/>
        <end position="159"/>
    </location>
</feature>
<dbReference type="EMBL" id="JAUEDK010000002">
    <property type="protein sequence ID" value="MDN0073556.1"/>
    <property type="molecule type" value="Genomic_DNA"/>
</dbReference>
<keyword evidence="1" id="KW-0812">Transmembrane</keyword>
<proteinExistence type="predicted"/>
<name>A0ABT7XIG5_9NEIS</name>
<reference evidence="2" key="1">
    <citation type="submission" date="2023-06" db="EMBL/GenBank/DDBJ databases">
        <authorList>
            <person name="Zhang S."/>
        </authorList>
    </citation>
    <scope>NUCLEOTIDE SEQUENCE</scope>
    <source>
        <strain evidence="2">SG2303</strain>
    </source>
</reference>
<feature type="transmembrane region" description="Helical" evidence="1">
    <location>
        <begin position="35"/>
        <end position="53"/>
    </location>
</feature>
<feature type="transmembrane region" description="Helical" evidence="1">
    <location>
        <begin position="89"/>
        <end position="108"/>
    </location>
</feature>
<keyword evidence="1" id="KW-0472">Membrane</keyword>
<evidence type="ECO:0008006" key="4">
    <source>
        <dbReference type="Google" id="ProtNLM"/>
    </source>
</evidence>